<sequence length="560" mass="62948">MERPTKRARFALPVQPEEDGGEEIDLHEARAQNDQRLKSIFEGIFEKYGRDFTDVGDEIDLQTGKIIVNNGHIQELEAGEEEEAENDDTRFATTKPDWRRLEQERSVASEEGILPQNPGHLSGEEEAAGLGNYEAPDDDRSRPVSPVLPSIQEPQAGLRIQHHPAPGDEDAGKRDSNLPSHEDDDDDGASVDSLLDNTLRIESILDQSTTTTTTTKLVSEKAKPAAEATVQSHGNRRSEAVEELWRVPEIDASFSTPTWNRSRPAASTVNRVRSQSPPGAGSLWSLPEKSRRAPRKSQAGAAMKIKLQRKVIQSSPVVCDWSFAETPEGDESDDPLQEDYEPSPTPKRSIHVRGKTPVKEHHTPRELNYQCSDCKQVFVRHGYITHLREIASRPFDGQHDRAEVTRRLDTLVKEPTPKSKSKTTTSITPNILTGSRANELVDDNSTPTKKRARNVIQPDEARLIITMRQVQGKKWNEILDCLPHTKLTSLIQWNRNHWSDRRANPPSLSKPWSEAERAVLDKFKEQQGLSWTTIREGLPGRPHAEIEFELLQLWAGTDTL</sequence>
<accession>A0ACD1GXP5</accession>
<proteinExistence type="predicted"/>
<evidence type="ECO:0000313" key="1">
    <source>
        <dbReference type="EMBL" id="RAH66240.1"/>
    </source>
</evidence>
<keyword evidence="2" id="KW-1185">Reference proteome</keyword>
<organism evidence="1 2">
    <name type="scientific">Aspergillus aculeatinus CBS 121060</name>
    <dbReference type="NCBI Taxonomy" id="1448322"/>
    <lineage>
        <taxon>Eukaryota</taxon>
        <taxon>Fungi</taxon>
        <taxon>Dikarya</taxon>
        <taxon>Ascomycota</taxon>
        <taxon>Pezizomycotina</taxon>
        <taxon>Eurotiomycetes</taxon>
        <taxon>Eurotiomycetidae</taxon>
        <taxon>Eurotiales</taxon>
        <taxon>Aspergillaceae</taxon>
        <taxon>Aspergillus</taxon>
        <taxon>Aspergillus subgen. Circumdati</taxon>
    </lineage>
</organism>
<protein>
    <submittedName>
        <fullName evidence="1">Uncharacterized protein</fullName>
    </submittedName>
</protein>
<name>A0ACD1GXP5_9EURO</name>
<evidence type="ECO:0000313" key="2">
    <source>
        <dbReference type="Proteomes" id="UP000249661"/>
    </source>
</evidence>
<dbReference type="Proteomes" id="UP000249661">
    <property type="component" value="Unassembled WGS sequence"/>
</dbReference>
<dbReference type="EMBL" id="KZ824984">
    <property type="protein sequence ID" value="RAH66240.1"/>
    <property type="molecule type" value="Genomic_DNA"/>
</dbReference>
<gene>
    <name evidence="1" type="ORF">BO66DRAFT_474386</name>
</gene>
<reference evidence="1" key="1">
    <citation type="submission" date="2018-02" db="EMBL/GenBank/DDBJ databases">
        <title>The genomes of Aspergillus section Nigri reveals drivers in fungal speciation.</title>
        <authorList>
            <consortium name="DOE Joint Genome Institute"/>
            <person name="Vesth T.C."/>
            <person name="Nybo J."/>
            <person name="Theobald S."/>
            <person name="Brandl J."/>
            <person name="Frisvad J.C."/>
            <person name="Nielsen K.F."/>
            <person name="Lyhne E.K."/>
            <person name="Kogle M.E."/>
            <person name="Kuo A."/>
            <person name="Riley R."/>
            <person name="Clum A."/>
            <person name="Nolan M."/>
            <person name="Lipzen A."/>
            <person name="Salamov A."/>
            <person name="Henrissat B."/>
            <person name="Wiebenga A."/>
            <person name="De vries R.P."/>
            <person name="Grigoriev I.V."/>
            <person name="Mortensen U.H."/>
            <person name="Andersen M.R."/>
            <person name="Baker S.E."/>
        </authorList>
    </citation>
    <scope>NUCLEOTIDE SEQUENCE</scope>
    <source>
        <strain evidence="1">CBS 121060</strain>
    </source>
</reference>